<dbReference type="AlphaFoldDB" id="A0A0H5EYV1"/>
<evidence type="ECO:0000313" key="3">
    <source>
        <dbReference type="Proteomes" id="UP000048841"/>
    </source>
</evidence>
<accession>A0A0H5EYV1</accession>
<reference evidence="2 3" key="1">
    <citation type="submission" date="2015-03" db="EMBL/GenBank/DDBJ databases">
        <authorList>
            <person name="Murphy D."/>
        </authorList>
    </citation>
    <scope>NUCLEOTIDE SEQUENCE [LARGE SCALE GENOMIC DNA]</scope>
    <source>
        <strain evidence="2 3">IP26249</strain>
    </source>
</reference>
<dbReference type="Proteomes" id="UP000048841">
    <property type="component" value="Unassembled WGS sequence"/>
</dbReference>
<evidence type="ECO:0000313" key="2">
    <source>
        <dbReference type="EMBL" id="CFQ67080.1"/>
    </source>
</evidence>
<sequence length="101" mass="11623">MIDEIIIDARYAITLLEPTRTINRIPNLVLNEIKFTKENERVLAVIAHYPTRVSLVSDLIHHRIYRSGVNSISALVEETKRLAELCEKGFKDFHSPNLLPK</sequence>
<dbReference type="Pfam" id="PF17399">
    <property type="entry name" value="DUF5405"/>
    <property type="match status" value="1"/>
</dbReference>
<proteinExistence type="predicted"/>
<evidence type="ECO:0000259" key="1">
    <source>
        <dbReference type="Pfam" id="PF17399"/>
    </source>
</evidence>
<dbReference type="RefSeq" id="WP_020282761.1">
    <property type="nucleotide sequence ID" value="NZ_CGBR01000020.1"/>
</dbReference>
<organism evidence="2 3">
    <name type="scientific">Yersinia enterocolitica</name>
    <dbReference type="NCBI Taxonomy" id="630"/>
    <lineage>
        <taxon>Bacteria</taxon>
        <taxon>Pseudomonadati</taxon>
        <taxon>Pseudomonadota</taxon>
        <taxon>Gammaproteobacteria</taxon>
        <taxon>Enterobacterales</taxon>
        <taxon>Yersiniaceae</taxon>
        <taxon>Yersinia</taxon>
    </lineage>
</organism>
<dbReference type="EMBL" id="CGBR01000020">
    <property type="protein sequence ID" value="CFQ67080.1"/>
    <property type="molecule type" value="Genomic_DNA"/>
</dbReference>
<gene>
    <name evidence="2" type="ORF">ERS137941_02803</name>
</gene>
<protein>
    <recommendedName>
        <fullName evidence="1">DUF5405 domain-containing protein</fullName>
    </recommendedName>
</protein>
<feature type="domain" description="DUF5405" evidence="1">
    <location>
        <begin position="5"/>
        <end position="93"/>
    </location>
</feature>
<dbReference type="InterPro" id="IPR035404">
    <property type="entry name" value="DUF5405"/>
</dbReference>
<name>A0A0H5EYV1_YEREN</name>